<sequence>MAITKAARKKILDLVQQAKALLMDEVESQLQQFYGIRPDGIVVLIEQLTTEDSEVVYTARLLRQRLEYIKSNLPSASNKEAEAVRQLVREQAFTILNRIASLRMAEERGIISESIRNEYNSEGFQIFDDITGKGKTAEQFIRYKWYIHAIFDELALDLPSIFDRFSPYALIFPSERALRALLAIINDDQVAMHREEGMQPVNLWKEDETIGWIYQYYNSSKEIKQMRDASDLPRNSRELAVRNQFFTPRYVVQFLTDNSLGRMWFEMTKGNTSLHSICKYLIVHPNEVYLQKGKIIPTNEDEHKLYIEHRELKDPREISLLDPACGSMHFGLYAFDVLEHIYIEAWDNQPSLLTDLRNSITRQEFINNVPEYIIRFNIHGVDIDPRALQIAALSLWLRAQKSFDKLGLAPEQRPQITKSNLVLAEPMPGNADVLSELVKPLDAPMRKLMLSIWDLMEMAGETGLLLRVEEEIDRKIKEIVGELVKESKNTQLSLGSNNEDLQAAEQAALYASKSYRDNFLETSEIKVIELLQGLAETATNGDAYQKLLFVDDTARGFAFIELCRKNYDVILMNPPFGAASKDTINYLRSSYDSFCDNLYVGFTLRMTELLNSNGIIGSITDRGFINKQSFEKFRRGIITQNSLACLIDLGGEVLDGANVDVSAQILAGKSVRQSIFIDVKNYKDKEHQILLNLKNISDTAFLNIGSFLYFPYASFVYNMPKSLLESYEKGEIVGESLFNSQRGLASSDSKRMFRLFWEPKVNSIKERWDYFQNGSPFSPYYYPTFLVVISDNFTFRTVLSLDSGRVTGQEFYAKPGIAYGKRTDIMYGYKMRSGHVFSVEGHAVFPVQFNDIWFSLLVINSSPYQEIINHLCGQHKFSGYINPAQIESSKFIDKGNDLREVTKTLEFLDSGNETSSIFCYPHVFDFKELDFKGALSASIKQNAEITSTANKFRFNYNELVENNFEWKSLGRFDKFVDYTKLYYGVENSLNNECLKVVSYLVGGIFGRWDLTAAKVSGRSIDLGMFNELPKYQPGRLLNESNEMPSSITSNKYTSPKDKCLETSQNRYITLKDIIVRDGIVTEEELVKKLELLTNTLLPVNSIDDILSVLEERSLNQVISKLNVFFDFHFNTYSRFRREAPIYWPISTISGSYTIWVYYPELTNQTLFTVVNNYLQPKIDEVADDVAKLQSNSIIDNNGLKQLNYQRDFLHELEEMKKEVLRVANLPYKPNHDDGVLITASPLHKLFRHNKWSKSTEECWKGLEKGDYDWAHLAYSIWPGRVANKCKKNLSLAVTHGLESICEIKPKAKKEKKAKATIARKPKQLTIGSEND</sequence>
<accession>A0ABW6BTY6</accession>
<dbReference type="GO" id="GO:0032259">
    <property type="term" value="P:methylation"/>
    <property type="evidence" value="ECO:0007669"/>
    <property type="project" value="UniProtKB-KW"/>
</dbReference>
<dbReference type="NCBIfam" id="NF033452">
    <property type="entry name" value="BREX_1_MTaseX"/>
    <property type="match status" value="1"/>
</dbReference>
<feature type="region of interest" description="Disordered" evidence="6">
    <location>
        <begin position="1311"/>
        <end position="1331"/>
    </location>
</feature>
<organism evidence="8 9">
    <name type="scientific">Pontibacter toksunensis</name>
    <dbReference type="NCBI Taxonomy" id="1332631"/>
    <lineage>
        <taxon>Bacteria</taxon>
        <taxon>Pseudomonadati</taxon>
        <taxon>Bacteroidota</taxon>
        <taxon>Cytophagia</taxon>
        <taxon>Cytophagales</taxon>
        <taxon>Hymenobacteraceae</taxon>
        <taxon>Pontibacter</taxon>
    </lineage>
</organism>
<dbReference type="PRINTS" id="PR00507">
    <property type="entry name" value="N12N6MTFRASE"/>
</dbReference>
<evidence type="ECO:0000256" key="6">
    <source>
        <dbReference type="SAM" id="MobiDB-lite"/>
    </source>
</evidence>
<dbReference type="Gene3D" id="3.40.50.150">
    <property type="entry name" value="Vaccinia Virus protein VP39"/>
    <property type="match status" value="2"/>
</dbReference>
<dbReference type="InterPro" id="IPR029063">
    <property type="entry name" value="SAM-dependent_MTases_sf"/>
</dbReference>
<feature type="compositionally biased region" description="Basic residues" evidence="6">
    <location>
        <begin position="1311"/>
        <end position="1322"/>
    </location>
</feature>
<evidence type="ECO:0000259" key="7">
    <source>
        <dbReference type="Pfam" id="PF07669"/>
    </source>
</evidence>
<evidence type="ECO:0000313" key="8">
    <source>
        <dbReference type="EMBL" id="MFD3000432.1"/>
    </source>
</evidence>
<name>A0ABW6BTY6_9BACT</name>
<evidence type="ECO:0000256" key="4">
    <source>
        <dbReference type="ARBA" id="ARBA00022691"/>
    </source>
</evidence>
<dbReference type="PROSITE" id="PS00092">
    <property type="entry name" value="N6_MTASE"/>
    <property type="match status" value="1"/>
</dbReference>
<dbReference type="SUPFAM" id="SSF53335">
    <property type="entry name" value="S-adenosyl-L-methionine-dependent methyltransferases"/>
    <property type="match status" value="1"/>
</dbReference>
<evidence type="ECO:0000256" key="3">
    <source>
        <dbReference type="ARBA" id="ARBA00022679"/>
    </source>
</evidence>
<dbReference type="PANTHER" id="PTHR33841:SF1">
    <property type="entry name" value="DNA METHYLTRANSFERASE A"/>
    <property type="match status" value="1"/>
</dbReference>
<dbReference type="InterPro" id="IPR047939">
    <property type="entry name" value="BREX_1_PglX"/>
</dbReference>
<keyword evidence="9" id="KW-1185">Reference proteome</keyword>
<feature type="domain" description="Type II methyltransferase M.TaqI-like" evidence="7">
    <location>
        <begin position="377"/>
        <end position="651"/>
    </location>
</feature>
<gene>
    <name evidence="8" type="primary">pglX</name>
    <name evidence="8" type="ORF">ACFS7Z_08685</name>
</gene>
<dbReference type="Proteomes" id="UP001597641">
    <property type="component" value="Unassembled WGS sequence"/>
</dbReference>
<protein>
    <recommendedName>
        <fullName evidence="1">site-specific DNA-methyltransferase (adenine-specific)</fullName>
        <ecNumber evidence="1">2.1.1.72</ecNumber>
    </recommendedName>
</protein>
<comment type="caution">
    <text evidence="8">The sequence shown here is derived from an EMBL/GenBank/DDBJ whole genome shotgun (WGS) entry which is preliminary data.</text>
</comment>
<dbReference type="EC" id="2.1.1.72" evidence="1"/>
<evidence type="ECO:0000256" key="5">
    <source>
        <dbReference type="ARBA" id="ARBA00047942"/>
    </source>
</evidence>
<comment type="catalytic activity">
    <reaction evidence="5">
        <text>a 2'-deoxyadenosine in DNA + S-adenosyl-L-methionine = an N(6)-methyl-2'-deoxyadenosine in DNA + S-adenosyl-L-homocysteine + H(+)</text>
        <dbReference type="Rhea" id="RHEA:15197"/>
        <dbReference type="Rhea" id="RHEA-COMP:12418"/>
        <dbReference type="Rhea" id="RHEA-COMP:12419"/>
        <dbReference type="ChEBI" id="CHEBI:15378"/>
        <dbReference type="ChEBI" id="CHEBI:57856"/>
        <dbReference type="ChEBI" id="CHEBI:59789"/>
        <dbReference type="ChEBI" id="CHEBI:90615"/>
        <dbReference type="ChEBI" id="CHEBI:90616"/>
        <dbReference type="EC" id="2.1.1.72"/>
    </reaction>
</comment>
<dbReference type="InterPro" id="IPR002052">
    <property type="entry name" value="DNA_methylase_N6_adenine_CS"/>
</dbReference>
<dbReference type="RefSeq" id="WP_377483437.1">
    <property type="nucleotide sequence ID" value="NZ_JBHUOX010000005.1"/>
</dbReference>
<keyword evidence="2 8" id="KW-0489">Methyltransferase</keyword>
<dbReference type="GO" id="GO:0009007">
    <property type="term" value="F:site-specific DNA-methyltransferase (adenine-specific) activity"/>
    <property type="evidence" value="ECO:0007669"/>
    <property type="project" value="UniProtKB-EC"/>
</dbReference>
<reference evidence="9" key="1">
    <citation type="journal article" date="2019" name="Int. J. Syst. Evol. Microbiol.">
        <title>The Global Catalogue of Microorganisms (GCM) 10K type strain sequencing project: providing services to taxonomists for standard genome sequencing and annotation.</title>
        <authorList>
            <consortium name="The Broad Institute Genomics Platform"/>
            <consortium name="The Broad Institute Genome Sequencing Center for Infectious Disease"/>
            <person name="Wu L."/>
            <person name="Ma J."/>
        </authorList>
    </citation>
    <scope>NUCLEOTIDE SEQUENCE [LARGE SCALE GENOMIC DNA]</scope>
    <source>
        <strain evidence="9">KCTC 23984</strain>
    </source>
</reference>
<keyword evidence="3 8" id="KW-0808">Transferase</keyword>
<dbReference type="PANTHER" id="PTHR33841">
    <property type="entry name" value="DNA METHYLTRANSFERASE YEEA-RELATED"/>
    <property type="match status" value="1"/>
</dbReference>
<dbReference type="Pfam" id="PF07669">
    <property type="entry name" value="Eco57I"/>
    <property type="match status" value="1"/>
</dbReference>
<dbReference type="InterPro" id="IPR050953">
    <property type="entry name" value="N4_N6_ade-DNA_methylase"/>
</dbReference>
<proteinExistence type="predicted"/>
<evidence type="ECO:0000313" key="9">
    <source>
        <dbReference type="Proteomes" id="UP001597641"/>
    </source>
</evidence>
<dbReference type="EMBL" id="JBHUOX010000005">
    <property type="protein sequence ID" value="MFD3000432.1"/>
    <property type="molecule type" value="Genomic_DNA"/>
</dbReference>
<keyword evidence="4" id="KW-0949">S-adenosyl-L-methionine</keyword>
<dbReference type="InterPro" id="IPR011639">
    <property type="entry name" value="MethylTrfase_TaqI-like_dom"/>
</dbReference>
<evidence type="ECO:0000256" key="1">
    <source>
        <dbReference type="ARBA" id="ARBA00011900"/>
    </source>
</evidence>
<evidence type="ECO:0000256" key="2">
    <source>
        <dbReference type="ARBA" id="ARBA00022603"/>
    </source>
</evidence>